<feature type="compositionally biased region" description="Low complexity" evidence="13">
    <location>
        <begin position="458"/>
        <end position="497"/>
    </location>
</feature>
<dbReference type="SMART" id="SM00404">
    <property type="entry name" value="PTPc_motif"/>
    <property type="match status" value="1"/>
</dbReference>
<evidence type="ECO:0000259" key="17">
    <source>
        <dbReference type="PROSITE" id="PS50853"/>
    </source>
</evidence>
<dbReference type="InterPro" id="IPR029021">
    <property type="entry name" value="Prot-tyrosine_phosphatase-like"/>
</dbReference>
<dbReference type="Pfam" id="PF00102">
    <property type="entry name" value="Y_phosphatase"/>
    <property type="match status" value="1"/>
</dbReference>
<dbReference type="PRINTS" id="PR00700">
    <property type="entry name" value="PRTYPHPHTASE"/>
</dbReference>
<sequence length="2795" mass="302685">MSCLPLTSSDSLPFSTFLLQLSDMGALILLLYLLLSFSRMSGFLIVLTPGRLCLTAKGQRVVLGQCRASGPSLQWAWAGGGRLLHVQSSMCLWADPSPQVPSHARLVTLSACSRASRWGCLDPDGVLGLADTHMRLRKLGSLVTVAENQQSSSWWTRYELDSGGIQRIISMCHGSDTTSYSLIFQSSTNEPLSLSSFVRATLSHTKRTQRSTRRLNETKETWPWRSVSTSGLWTLATSTNPGVLFNSQQEVLSGSGSTYPTNGKGHTLVPSPPHNSTSSPPNTTSPPPNATSIQPNTASSPPNTASPPPNSTSSPPPNTASSPPSTASPLPNSTSSPPPNTASSLLNSTSSFPPYTASHLPNSTLPPSPNAASSPSDTAPSPSNTASSPLNSTSPSPLYTASHLPNSTLPPSPNAASSPSDTAPSPSNTASSPLNSTSPSPLYTASHLPNSTLPPSPNAASSPSDTAPSPSNTASSPLNSTSPSPLYTASHLPNSSSSPPPNTAPSPSNTASSPLNSTSPSPLYTASHLPNSTLPPSPNAASSPSDTAPSPSNTASSPLNSTSPSPPYTASDLPNSTSSLPSNTASPPPNTTSSPLNSTSPSTPNTAPSPSNTAISPLNSTSPSPPNTASHLPNSTSSLSPNTASPPPSTASAPPDRASSPLNSTSPSPPNTASHLPNSTLSPPPNTASSPSNTASSPLNSTSPSPPNTTSHLHNSRSFSPPKTASSPPNTALSSPNSTATPPVPPRTTSLPSTTAMFMMNDDETTTHHVVPADFTIYPKTSATSTSQIISPTTVRVGLFPLTPTGLSNTPKSSTSLVFTTKQKTTPLASATPPNFSTTIRSLIPQTPTTTVTRTTHSTAPISPVFNTPTPTPAALTMTRRSLTAPPTTAMLQTSAPPVHTARASPCSVNLTEIQSGPDLAVVTVTSDGVWCEFSLVIEDVSWMRSTHCHLSKETRTTFICHIKGLEPGTLYRLTVVSRKNGQRSSALLRTAPSSVRNLQAKPLSSHCLSVCWQAGPGKIEQFRILLLMDHEWVSLKNITVNNTVRSTQLNGLRPGTRYTVTVVTEAVGLQTSSSTHAVTVPAVVSDLRMDSEGSSTHLRASWGSADGGVDFYLLTLSDSQSAPRQHRLQPNATQVIFEGLSPGRSYELSVKTIAGGQNSETWASGRTVPDPVSSLSVVPLGRTLSASWTPPSGDWDRYSIVLRNGSIVLLNETISKVRTKFILDLVLVPGRLYRAEVTVHSGGLRNSVSCQGSLPPGPVQQLVVRHFNQTGLSVLWNQPVGDWDTFTVLLRQADSTTVMTQRFLPWESRECSFQNLTPGRQYSVSVLTISGNLTSFTNVTAWTSPAQIVRLQFSNDGTTDSLRVHWEQASGDLDFYQVLLIHESSVIKNESVEPKTTSVSFGSLIPGALYRTVVTTVRAGHLSRQTVAEGRTVPAAVGEVRVSNNGRPDFLSVSWGLAPGEVDSYLVTLRDHKDMVHFVAVSKSSPECVFNSLVAGRLYNISIASRSGSYQNHTVVRERTQPSKVQNPTATHGARDNYLKVYWHHAAGDFDFYLVFIKHNNVLLQNQTIPKTQSQCVFSSLVPGRLYTVLVNTRSGRYESSTSTHGRTFPAAVQSLVLAEQGTEYLMVRWLAAPGDVDHYEVQLLFNDLKVFPPITLGSSRGECVLPSLTPGRLYKILVSTFSGPNQKAQFVEGRTVPSKVKNIHISNSGDSSSLKVSWTPGQGDVDGYSVFLYHNSRQLDVRSVFKQQNEVTFASLQPGQLYKVMVQSVSGELLNNNTASGRTVPSEVSGLQVDNLHSTCSLWVRWQEALGIADRYDLQVLDSRGRLVTNCSEPFGRTTHTFNGLTPGKKYKVVVQTTSGGVHSPGVSAEARTRPAAVTDLTITTNRTTSLSFSWSPPDGDFELYEVFLYKSDDSLQERRRVQSTGQQCSFENLRPGASYKVVVLSHSGDQSSQSFLWARTVPAAVLSLKTCGGNRSENLCVNWDHGGGELSGYLLQLYNPNGLLHVEEQLGPEVTEFIFSHLVPGRLYRIEVLSLSGEVRNRASTLGRTAPRPPTSLLFRGVTNSSLEITWSGPVGSDYDDFDLQWTPQDPLSVINPYHSRTSGSRIVTGLFPGRLYTFHLCTVSGAGRPGAVPTYSSSVISSIRTKPERVHSLHCRPQSSTSISCSWVPPGSDYDFYNIECLLQSSQILVHSRRTGRDSSTYLIFQLEPHKRYTISVKVISGSTTSEAVQDSVITMIDRPPVPPLSTRVSYKSAVANKSSISFSFNCTWFSDVNGAIKFFAVVVLESGGLDDVQPDQKHPLPSYLHYKFNSSIKSYQTSYFPSNCSSTNFEVRLGTGMESLGGPCDHEPRGSGELNHFCDGPLKPKTAYRLSVRAFTQLSDEDKSDFSALSPLFTDTYLSLPVVTEAERLSGVVEGVSAGMFLIAMLAGVTALLICRHRTWKGDEERQPVRMSMRRERPGPGFHLGGQGNQHISSPIKITNFESHYNKLQADSNYLLSSEYEDLKEVGRNQPLDFALQAENRGKNRYNNILPYDSTRVKLSYVDDDPCSDYINASYISGTNLRREYIATQGPLPGTKDDFWKMVWEQNVHNIVMVTQCVEKGRVKCDHYWPFDQDPLYYGDLIVQMLSESVLPEWTIREFNICSEEQLSCTRLVRQFHYTVWPDHGVPETTQSLIQFVRTVRDYVNRTPGSGPTVVHCSAGVGRTGTFIVLDRVLQQLDSKDTVDIYGSVFDLRLHRSHMVQTECQYSYLHQCVRDVLRARKLRYEQENLLYPIYENVNYSVQKEIPCTRQ</sequence>
<evidence type="ECO:0000256" key="5">
    <source>
        <dbReference type="ARBA" id="ARBA00022737"/>
    </source>
</evidence>
<dbReference type="GO" id="GO:0001525">
    <property type="term" value="P:angiogenesis"/>
    <property type="evidence" value="ECO:0007669"/>
    <property type="project" value="TreeGrafter"/>
</dbReference>
<evidence type="ECO:0000256" key="8">
    <source>
        <dbReference type="ARBA" id="ARBA00022989"/>
    </source>
</evidence>
<feature type="domain" description="Fibronectin type-III" evidence="17">
    <location>
        <begin position="1256"/>
        <end position="1355"/>
    </location>
</feature>
<feature type="domain" description="Fibronectin type-III" evidence="17">
    <location>
        <begin position="1698"/>
        <end position="1796"/>
    </location>
</feature>
<comment type="similarity">
    <text evidence="11">Belongs to the protein-tyrosine phosphatase family. Receptor class 3 subfamily.</text>
</comment>
<dbReference type="Gene3D" id="2.60.40.10">
    <property type="entry name" value="Immunoglobulins"/>
    <property type="match status" value="13"/>
</dbReference>
<dbReference type="PANTHER" id="PTHR46957:SF2">
    <property type="entry name" value="RECEPTOR-TYPE TYROSINE-PROTEIN PHOSPHATASE BETA"/>
    <property type="match status" value="1"/>
</dbReference>
<protein>
    <recommendedName>
        <fullName evidence="2">protein-tyrosine-phosphatase</fullName>
        <ecNumber evidence="2">3.1.3.48</ecNumber>
    </recommendedName>
</protein>
<feature type="compositionally biased region" description="Low complexity" evidence="13">
    <location>
        <begin position="539"/>
        <end position="563"/>
    </location>
</feature>
<dbReference type="EC" id="3.1.3.48" evidence="2"/>
<feature type="domain" description="Fibronectin type-III" evidence="17">
    <location>
        <begin position="995"/>
        <end position="1087"/>
    </location>
</feature>
<feature type="domain" description="Fibronectin type-III" evidence="17">
    <location>
        <begin position="2056"/>
        <end position="2149"/>
    </location>
</feature>
<feature type="compositionally biased region" description="Low complexity" evidence="13">
    <location>
        <begin position="414"/>
        <end position="451"/>
    </location>
</feature>
<keyword evidence="7" id="KW-0904">Protein phosphatase</keyword>
<keyword evidence="4" id="KW-0732">Signal</keyword>
<dbReference type="InterPro" id="IPR000387">
    <property type="entry name" value="Tyr_Pase_dom"/>
</dbReference>
<accession>A0A6P7MPR7</accession>
<keyword evidence="8 14" id="KW-1133">Transmembrane helix</keyword>
<dbReference type="PANTHER" id="PTHR46957">
    <property type="entry name" value="CYTOKINE RECEPTOR"/>
    <property type="match status" value="1"/>
</dbReference>
<dbReference type="KEGG" id="bspl:114857010"/>
<evidence type="ECO:0000256" key="4">
    <source>
        <dbReference type="ARBA" id="ARBA00022729"/>
    </source>
</evidence>
<feature type="domain" description="Fibronectin type-III" evidence="17">
    <location>
        <begin position="1437"/>
        <end position="1531"/>
    </location>
</feature>
<dbReference type="InterPro" id="IPR035992">
    <property type="entry name" value="Ricin_B-like_lectins"/>
</dbReference>
<evidence type="ECO:0000256" key="10">
    <source>
        <dbReference type="ARBA" id="ARBA00023180"/>
    </source>
</evidence>
<evidence type="ECO:0000313" key="18">
    <source>
        <dbReference type="Proteomes" id="UP000515150"/>
    </source>
</evidence>
<dbReference type="GeneID" id="114857010"/>
<dbReference type="Pfam" id="PF18861">
    <property type="entry name" value="PTP_tm"/>
    <property type="match status" value="1"/>
</dbReference>
<dbReference type="CDD" id="cd00063">
    <property type="entry name" value="FN3"/>
    <property type="match status" value="7"/>
</dbReference>
<keyword evidence="18" id="KW-1185">Reference proteome</keyword>
<feature type="region of interest" description="Disordered" evidence="13">
    <location>
        <begin position="848"/>
        <end position="871"/>
    </location>
</feature>
<dbReference type="InParanoid" id="A0A6P7MPR7"/>
<dbReference type="Gene3D" id="2.80.10.50">
    <property type="match status" value="1"/>
</dbReference>
<dbReference type="Pfam" id="PF00041">
    <property type="entry name" value="fn3"/>
    <property type="match status" value="12"/>
</dbReference>
<dbReference type="InterPro" id="IPR013783">
    <property type="entry name" value="Ig-like_fold"/>
</dbReference>
<dbReference type="PROSITE" id="PS50231">
    <property type="entry name" value="RICIN_B_LECTIN"/>
    <property type="match status" value="1"/>
</dbReference>
<keyword evidence="10" id="KW-0325">Glycoprotein</keyword>
<dbReference type="PROSITE" id="PS50853">
    <property type="entry name" value="FN3"/>
    <property type="match status" value="7"/>
</dbReference>
<feature type="domain" description="Tyrosine-protein phosphatase" evidence="15">
    <location>
        <begin position="2501"/>
        <end position="2761"/>
    </location>
</feature>
<dbReference type="InterPro" id="IPR003595">
    <property type="entry name" value="Tyr_Pase_cat"/>
</dbReference>
<dbReference type="SUPFAM" id="SSF50370">
    <property type="entry name" value="Ricin B-like lectins"/>
    <property type="match status" value="1"/>
</dbReference>
<feature type="domain" description="Tyrosine specific protein phosphatases" evidence="16">
    <location>
        <begin position="2676"/>
        <end position="2752"/>
    </location>
</feature>
<feature type="compositionally biased region" description="Low complexity" evidence="13">
    <location>
        <begin position="573"/>
        <end position="643"/>
    </location>
</feature>
<feature type="domain" description="Fibronectin type-III" evidence="17">
    <location>
        <begin position="2150"/>
        <end position="2244"/>
    </location>
</feature>
<organism evidence="18 19">
    <name type="scientific">Betta splendens</name>
    <name type="common">Siamese fighting fish</name>
    <dbReference type="NCBI Taxonomy" id="158456"/>
    <lineage>
        <taxon>Eukaryota</taxon>
        <taxon>Metazoa</taxon>
        <taxon>Chordata</taxon>
        <taxon>Craniata</taxon>
        <taxon>Vertebrata</taxon>
        <taxon>Euteleostomi</taxon>
        <taxon>Actinopterygii</taxon>
        <taxon>Neopterygii</taxon>
        <taxon>Teleostei</taxon>
        <taxon>Neoteleostei</taxon>
        <taxon>Acanthomorphata</taxon>
        <taxon>Anabantaria</taxon>
        <taxon>Anabantiformes</taxon>
        <taxon>Anabantoidei</taxon>
        <taxon>Osphronemidae</taxon>
        <taxon>Betta</taxon>
    </lineage>
</organism>
<dbReference type="GO" id="GO:0045296">
    <property type="term" value="F:cadherin binding"/>
    <property type="evidence" value="ECO:0007669"/>
    <property type="project" value="TreeGrafter"/>
</dbReference>
<dbReference type="SUPFAM" id="SSF52799">
    <property type="entry name" value="(Phosphotyrosine protein) phosphatases II"/>
    <property type="match status" value="1"/>
</dbReference>
<dbReference type="FunFam" id="2.60.40.10:FF:000369">
    <property type="entry name" value="Protein tyrosine phosphatase, receptor type B"/>
    <property type="match status" value="10"/>
</dbReference>
<evidence type="ECO:0000259" key="16">
    <source>
        <dbReference type="PROSITE" id="PS50056"/>
    </source>
</evidence>
<feature type="compositionally biased region" description="Low complexity" evidence="13">
    <location>
        <begin position="290"/>
        <end position="303"/>
    </location>
</feature>
<dbReference type="InterPro" id="IPR050713">
    <property type="entry name" value="RTP_Phos/Ushers"/>
</dbReference>
<keyword evidence="9 14" id="KW-0472">Membrane</keyword>
<feature type="region of interest" description="Disordered" evidence="13">
    <location>
        <begin position="254"/>
        <end position="753"/>
    </location>
</feature>
<comment type="catalytic activity">
    <reaction evidence="12">
        <text>O-phospho-L-tyrosyl-[protein] + H2O = L-tyrosyl-[protein] + phosphate</text>
        <dbReference type="Rhea" id="RHEA:10684"/>
        <dbReference type="Rhea" id="RHEA-COMP:10136"/>
        <dbReference type="Rhea" id="RHEA-COMP:20101"/>
        <dbReference type="ChEBI" id="CHEBI:15377"/>
        <dbReference type="ChEBI" id="CHEBI:43474"/>
        <dbReference type="ChEBI" id="CHEBI:46858"/>
        <dbReference type="ChEBI" id="CHEBI:61978"/>
        <dbReference type="EC" id="3.1.3.48"/>
    </reaction>
</comment>
<evidence type="ECO:0000256" key="1">
    <source>
        <dbReference type="ARBA" id="ARBA00004479"/>
    </source>
</evidence>
<keyword evidence="3 14" id="KW-0812">Transmembrane</keyword>
<feature type="transmembrane region" description="Helical" evidence="14">
    <location>
        <begin position="12"/>
        <end position="35"/>
    </location>
</feature>
<dbReference type="GO" id="GO:0016020">
    <property type="term" value="C:membrane"/>
    <property type="evidence" value="ECO:0007669"/>
    <property type="project" value="UniProtKB-SubCell"/>
</dbReference>
<dbReference type="GO" id="GO:0043235">
    <property type="term" value="C:receptor complex"/>
    <property type="evidence" value="ECO:0007669"/>
    <property type="project" value="TreeGrafter"/>
</dbReference>
<evidence type="ECO:0000256" key="9">
    <source>
        <dbReference type="ARBA" id="ARBA00023136"/>
    </source>
</evidence>
<evidence type="ECO:0000259" key="15">
    <source>
        <dbReference type="PROSITE" id="PS50055"/>
    </source>
</evidence>
<feature type="compositionally biased region" description="Low complexity" evidence="13">
    <location>
        <begin position="650"/>
        <end position="711"/>
    </location>
</feature>
<dbReference type="PROSITE" id="PS50055">
    <property type="entry name" value="TYR_PHOSPHATASE_PTP"/>
    <property type="match status" value="1"/>
</dbReference>
<feature type="compositionally biased region" description="Polar residues" evidence="13">
    <location>
        <begin position="712"/>
        <end position="753"/>
    </location>
</feature>
<feature type="compositionally biased region" description="Low complexity" evidence="13">
    <location>
        <begin position="370"/>
        <end position="407"/>
    </location>
</feature>
<evidence type="ECO:0000256" key="12">
    <source>
        <dbReference type="ARBA" id="ARBA00051722"/>
    </source>
</evidence>
<evidence type="ECO:0000256" key="13">
    <source>
        <dbReference type="SAM" id="MobiDB-lite"/>
    </source>
</evidence>
<dbReference type="RefSeq" id="XP_029008876.3">
    <property type="nucleotide sequence ID" value="XM_029153043.3"/>
</dbReference>
<proteinExistence type="inferred from homology"/>
<feature type="compositionally biased region" description="Low complexity" evidence="13">
    <location>
        <begin position="319"/>
        <end position="351"/>
    </location>
</feature>
<dbReference type="CDD" id="cd14617">
    <property type="entry name" value="R-PTPc-B"/>
    <property type="match status" value="1"/>
</dbReference>
<dbReference type="InterPro" id="IPR016130">
    <property type="entry name" value="Tyr_Pase_AS"/>
</dbReference>
<dbReference type="FunFam" id="3.90.190.10:FF:000009">
    <property type="entry name" value="Receptor-type tyrosine-protein phosphatase beta"/>
    <property type="match status" value="1"/>
</dbReference>
<feature type="compositionally biased region" description="Pro residues" evidence="13">
    <location>
        <begin position="304"/>
        <end position="318"/>
    </location>
</feature>
<evidence type="ECO:0000256" key="14">
    <source>
        <dbReference type="SAM" id="Phobius"/>
    </source>
</evidence>
<dbReference type="InterPro" id="IPR041201">
    <property type="entry name" value="PTPRJ_TM"/>
</dbReference>
<feature type="compositionally biased region" description="Low complexity" evidence="13">
    <location>
        <begin position="505"/>
        <end position="532"/>
    </location>
</feature>
<dbReference type="InterPro" id="IPR000242">
    <property type="entry name" value="PTP_cat"/>
</dbReference>
<comment type="subcellular location">
    <subcellularLocation>
        <location evidence="1">Membrane</location>
        <topology evidence="1">Single-pass type I membrane protein</topology>
    </subcellularLocation>
</comment>
<feature type="compositionally biased region" description="Low complexity" evidence="13">
    <location>
        <begin position="848"/>
        <end position="859"/>
    </location>
</feature>
<dbReference type="OrthoDB" id="10057517at2759"/>
<evidence type="ECO:0000313" key="19">
    <source>
        <dbReference type="RefSeq" id="XP_029008876.3"/>
    </source>
</evidence>
<evidence type="ECO:0000256" key="6">
    <source>
        <dbReference type="ARBA" id="ARBA00022801"/>
    </source>
</evidence>
<dbReference type="PROSITE" id="PS00383">
    <property type="entry name" value="TYR_PHOSPHATASE_1"/>
    <property type="match status" value="1"/>
</dbReference>
<evidence type="ECO:0000256" key="11">
    <source>
        <dbReference type="ARBA" id="ARBA00025789"/>
    </source>
</evidence>
<dbReference type="Gene3D" id="3.90.190.10">
    <property type="entry name" value="Protein tyrosine phosphatase superfamily"/>
    <property type="match status" value="1"/>
</dbReference>
<dbReference type="SMART" id="SM00060">
    <property type="entry name" value="FN3"/>
    <property type="match status" value="14"/>
</dbReference>
<feature type="domain" description="Fibronectin type-III" evidence="17">
    <location>
        <begin position="1879"/>
        <end position="1966"/>
    </location>
</feature>
<dbReference type="SMART" id="SM00194">
    <property type="entry name" value="PTPc"/>
    <property type="match status" value="1"/>
</dbReference>
<evidence type="ECO:0000256" key="3">
    <source>
        <dbReference type="ARBA" id="ARBA00022692"/>
    </source>
</evidence>
<reference evidence="19" key="1">
    <citation type="submission" date="2025-08" db="UniProtKB">
        <authorList>
            <consortium name="RefSeq"/>
        </authorList>
    </citation>
    <scope>IDENTIFICATION</scope>
</reference>
<keyword evidence="6" id="KW-0378">Hydrolase</keyword>
<dbReference type="SUPFAM" id="SSF49265">
    <property type="entry name" value="Fibronectin type III"/>
    <property type="match status" value="13"/>
</dbReference>
<dbReference type="Proteomes" id="UP000515150">
    <property type="component" value="Chromosome 6"/>
</dbReference>
<gene>
    <name evidence="19" type="primary">LOC114857010</name>
</gene>
<dbReference type="GO" id="GO:0004725">
    <property type="term" value="F:protein tyrosine phosphatase activity"/>
    <property type="evidence" value="ECO:0007669"/>
    <property type="project" value="UniProtKB-EC"/>
</dbReference>
<evidence type="ECO:0000256" key="2">
    <source>
        <dbReference type="ARBA" id="ARBA00013064"/>
    </source>
</evidence>
<dbReference type="PROSITE" id="PS50056">
    <property type="entry name" value="TYR_PHOSPHATASE_2"/>
    <property type="match status" value="1"/>
</dbReference>
<keyword evidence="5" id="KW-0677">Repeat</keyword>
<dbReference type="InterPro" id="IPR036116">
    <property type="entry name" value="FN3_sf"/>
</dbReference>
<name>A0A6P7MPR7_BETSP</name>
<evidence type="ECO:0000256" key="7">
    <source>
        <dbReference type="ARBA" id="ARBA00022912"/>
    </source>
</evidence>
<dbReference type="InterPro" id="IPR003961">
    <property type="entry name" value="FN3_dom"/>
</dbReference>